<reference evidence="2" key="1">
    <citation type="submission" date="2020-11" db="EMBL/GenBank/DDBJ databases">
        <authorList>
            <consortium name="DOE Joint Genome Institute"/>
            <person name="Ahrendt S."/>
            <person name="Riley R."/>
            <person name="Andreopoulos W."/>
            <person name="Labutti K."/>
            <person name="Pangilinan J."/>
            <person name="Ruiz-Duenas F.J."/>
            <person name="Barrasa J.M."/>
            <person name="Sanchez-Garcia M."/>
            <person name="Camarero S."/>
            <person name="Miyauchi S."/>
            <person name="Serrano A."/>
            <person name="Linde D."/>
            <person name="Babiker R."/>
            <person name="Drula E."/>
            <person name="Ayuso-Fernandez I."/>
            <person name="Pacheco R."/>
            <person name="Padilla G."/>
            <person name="Ferreira P."/>
            <person name="Barriuso J."/>
            <person name="Kellner H."/>
            <person name="Castanera R."/>
            <person name="Alfaro M."/>
            <person name="Ramirez L."/>
            <person name="Pisabarro A.G."/>
            <person name="Kuo A."/>
            <person name="Tritt A."/>
            <person name="Lipzen A."/>
            <person name="He G."/>
            <person name="Yan M."/>
            <person name="Ng V."/>
            <person name="Cullen D."/>
            <person name="Martin F."/>
            <person name="Rosso M.-N."/>
            <person name="Henrissat B."/>
            <person name="Hibbett D."/>
            <person name="Martinez A.T."/>
            <person name="Grigoriev I.V."/>
        </authorList>
    </citation>
    <scope>NUCLEOTIDE SEQUENCE</scope>
    <source>
        <strain evidence="2">AH 40177</strain>
    </source>
</reference>
<feature type="transmembrane region" description="Helical" evidence="1">
    <location>
        <begin position="137"/>
        <end position="158"/>
    </location>
</feature>
<proteinExistence type="predicted"/>
<protein>
    <submittedName>
        <fullName evidence="2">Uncharacterized protein</fullName>
    </submittedName>
</protein>
<feature type="transmembrane region" description="Helical" evidence="1">
    <location>
        <begin position="26"/>
        <end position="47"/>
    </location>
</feature>
<feature type="transmembrane region" description="Helical" evidence="1">
    <location>
        <begin position="111"/>
        <end position="130"/>
    </location>
</feature>
<evidence type="ECO:0000313" key="3">
    <source>
        <dbReference type="Proteomes" id="UP000772434"/>
    </source>
</evidence>
<sequence length="348" mass="37987">MSSEQQSGPLADADLYALKEWIAETAVGFLLYGIYATFSLIAIYFLLTRNVGNKARLTLLAVIIFMFMGCTSLLILDLEFILVQIPLAGFNPPDPVTTGKLLGNIKISENFLERINFLVNDGIVVWRAWILFPNNRIVKAVLSICLLACCVCNIFDAASGAVNVLRNFQAVGAGTREFLVLTLPLLVTNVVATSLVGYKALQHRQDLRCNLNASSIRPGGTITKVQKILFLLVESGFIYIGFWASHSNIISAPHQSNLLVTDTAGLSFQVFIASTLPFLSALYPVLIILLVALENSKDKVISDPTLSQSMRFAVHVQPATTETSTLESGSPGDSHVNMEVYDRAKESV</sequence>
<accession>A0A9P5UDW4</accession>
<dbReference type="Proteomes" id="UP000772434">
    <property type="component" value="Unassembled WGS sequence"/>
</dbReference>
<dbReference type="AlphaFoldDB" id="A0A9P5UDW4"/>
<keyword evidence="1" id="KW-0812">Transmembrane</keyword>
<feature type="transmembrane region" description="Helical" evidence="1">
    <location>
        <begin position="178"/>
        <end position="198"/>
    </location>
</feature>
<feature type="transmembrane region" description="Helical" evidence="1">
    <location>
        <begin position="266"/>
        <end position="293"/>
    </location>
</feature>
<feature type="transmembrane region" description="Helical" evidence="1">
    <location>
        <begin position="228"/>
        <end position="246"/>
    </location>
</feature>
<comment type="caution">
    <text evidence="2">The sequence shown here is derived from an EMBL/GenBank/DDBJ whole genome shotgun (WGS) entry which is preliminary data.</text>
</comment>
<keyword evidence="1" id="KW-0472">Membrane</keyword>
<evidence type="ECO:0000313" key="2">
    <source>
        <dbReference type="EMBL" id="KAF9075619.1"/>
    </source>
</evidence>
<organism evidence="2 3">
    <name type="scientific">Rhodocollybia butyracea</name>
    <dbReference type="NCBI Taxonomy" id="206335"/>
    <lineage>
        <taxon>Eukaryota</taxon>
        <taxon>Fungi</taxon>
        <taxon>Dikarya</taxon>
        <taxon>Basidiomycota</taxon>
        <taxon>Agaricomycotina</taxon>
        <taxon>Agaricomycetes</taxon>
        <taxon>Agaricomycetidae</taxon>
        <taxon>Agaricales</taxon>
        <taxon>Marasmiineae</taxon>
        <taxon>Omphalotaceae</taxon>
        <taxon>Rhodocollybia</taxon>
    </lineage>
</organism>
<gene>
    <name evidence="2" type="ORF">BDP27DRAFT_1415392</name>
</gene>
<name>A0A9P5UDW4_9AGAR</name>
<dbReference type="OrthoDB" id="3174319at2759"/>
<dbReference type="EMBL" id="JADNRY010000009">
    <property type="protein sequence ID" value="KAF9075619.1"/>
    <property type="molecule type" value="Genomic_DNA"/>
</dbReference>
<keyword evidence="1" id="KW-1133">Transmembrane helix</keyword>
<keyword evidence="3" id="KW-1185">Reference proteome</keyword>
<feature type="transmembrane region" description="Helical" evidence="1">
    <location>
        <begin position="59"/>
        <end position="85"/>
    </location>
</feature>
<evidence type="ECO:0000256" key="1">
    <source>
        <dbReference type="SAM" id="Phobius"/>
    </source>
</evidence>